<dbReference type="PANTHER" id="PTHR35585">
    <property type="entry name" value="HHE DOMAIN PROTEIN (AFU_ORTHOLOGUE AFUA_4G00730)"/>
    <property type="match status" value="1"/>
</dbReference>
<dbReference type="Gene3D" id="1.20.120.520">
    <property type="entry name" value="nmb1532 protein domain like"/>
    <property type="match status" value="1"/>
</dbReference>
<sequence>MDIYERLIKDHEKQKELAKQLMETSGDSDERRHLFEQFKAEAVSHANAEEQTLYAVLIEDPKSQEQARHSVSEHQGADELINELSDMDMSSAGWIQKFEKLKDELEHHIVEEERDVFKLAKNQVSDADATEMSRMFDKRKQQEEEHV</sequence>
<name>A0A845MI02_9PROT</name>
<feature type="domain" description="Hemerythrin-like" evidence="2">
    <location>
        <begin position="3"/>
        <end position="120"/>
    </location>
</feature>
<evidence type="ECO:0000313" key="4">
    <source>
        <dbReference type="Proteomes" id="UP000445696"/>
    </source>
</evidence>
<dbReference type="AlphaFoldDB" id="A0A845MI02"/>
<dbReference type="EMBL" id="WTVA01000014">
    <property type="protein sequence ID" value="MZR23252.1"/>
    <property type="molecule type" value="Genomic_DNA"/>
</dbReference>
<comment type="caution">
    <text evidence="3">The sequence shown here is derived from an EMBL/GenBank/DDBJ whole genome shotgun (WGS) entry which is preliminary data.</text>
</comment>
<dbReference type="RefSeq" id="WP_161339714.1">
    <property type="nucleotide sequence ID" value="NZ_JBHSDG010000003.1"/>
</dbReference>
<dbReference type="OrthoDB" id="5523420at2"/>
<evidence type="ECO:0000259" key="2">
    <source>
        <dbReference type="Pfam" id="PF01814"/>
    </source>
</evidence>
<keyword evidence="4" id="KW-1185">Reference proteome</keyword>
<dbReference type="InterPro" id="IPR012312">
    <property type="entry name" value="Hemerythrin-like"/>
</dbReference>
<organism evidence="3 4">
    <name type="scientific">Sneathiella chungangensis</name>
    <dbReference type="NCBI Taxonomy" id="1418234"/>
    <lineage>
        <taxon>Bacteria</taxon>
        <taxon>Pseudomonadati</taxon>
        <taxon>Pseudomonadota</taxon>
        <taxon>Alphaproteobacteria</taxon>
        <taxon>Sneathiellales</taxon>
        <taxon>Sneathiellaceae</taxon>
        <taxon>Sneathiella</taxon>
    </lineage>
</organism>
<evidence type="ECO:0000313" key="3">
    <source>
        <dbReference type="EMBL" id="MZR23252.1"/>
    </source>
</evidence>
<dbReference type="Proteomes" id="UP000445696">
    <property type="component" value="Unassembled WGS sequence"/>
</dbReference>
<protein>
    <submittedName>
        <fullName evidence="3">Hemerythrin domain-containing protein</fullName>
    </submittedName>
</protein>
<proteinExistence type="predicted"/>
<feature type="compositionally biased region" description="Basic and acidic residues" evidence="1">
    <location>
        <begin position="134"/>
        <end position="147"/>
    </location>
</feature>
<feature type="region of interest" description="Disordered" evidence="1">
    <location>
        <begin position="123"/>
        <end position="147"/>
    </location>
</feature>
<accession>A0A845MI02</accession>
<dbReference type="PANTHER" id="PTHR35585:SF1">
    <property type="entry name" value="HHE DOMAIN PROTEIN (AFU_ORTHOLOGUE AFUA_4G00730)"/>
    <property type="match status" value="1"/>
</dbReference>
<gene>
    <name evidence="3" type="ORF">GQF03_13020</name>
</gene>
<reference evidence="3 4" key="1">
    <citation type="journal article" date="2014" name="Int. J. Syst. Evol. Microbiol.">
        <title>Sneathiella chungangensis sp. nov., isolated from a marine sand, and emended description of the genus Sneathiella.</title>
        <authorList>
            <person name="Siamphan C."/>
            <person name="Kim H."/>
            <person name="Lee J.S."/>
            <person name="Kim W."/>
        </authorList>
    </citation>
    <scope>NUCLEOTIDE SEQUENCE [LARGE SCALE GENOMIC DNA]</scope>
    <source>
        <strain evidence="3 4">KCTC 32476</strain>
    </source>
</reference>
<evidence type="ECO:0000256" key="1">
    <source>
        <dbReference type="SAM" id="MobiDB-lite"/>
    </source>
</evidence>
<dbReference type="Pfam" id="PF01814">
    <property type="entry name" value="Hemerythrin"/>
    <property type="match status" value="1"/>
</dbReference>